<dbReference type="AlphaFoldDB" id="A0AAV3Q0P7"/>
<sequence length="98" mass="11123">MPPKKNNLGINQAQQAGSRIVRLLTNQSSSSSSSSKTSVSCSIWNAYYVSPYDRTSSTLREMRRAFPMKKVIGVREECRIREQDFGNFQVAEKMKTVK</sequence>
<dbReference type="EMBL" id="BAABME010002771">
    <property type="protein sequence ID" value="GAA0156033.1"/>
    <property type="molecule type" value="Genomic_DNA"/>
</dbReference>
<name>A0AAV3Q0P7_LITER</name>
<dbReference type="SUPFAM" id="SSF53254">
    <property type="entry name" value="Phosphoglycerate mutase-like"/>
    <property type="match status" value="1"/>
</dbReference>
<keyword evidence="2" id="KW-1185">Reference proteome</keyword>
<protein>
    <submittedName>
        <fullName evidence="1">Uncharacterized protein</fullName>
    </submittedName>
</protein>
<organism evidence="1 2">
    <name type="scientific">Lithospermum erythrorhizon</name>
    <name type="common">Purple gromwell</name>
    <name type="synonym">Lithospermum officinale var. erythrorhizon</name>
    <dbReference type="NCBI Taxonomy" id="34254"/>
    <lineage>
        <taxon>Eukaryota</taxon>
        <taxon>Viridiplantae</taxon>
        <taxon>Streptophyta</taxon>
        <taxon>Embryophyta</taxon>
        <taxon>Tracheophyta</taxon>
        <taxon>Spermatophyta</taxon>
        <taxon>Magnoliopsida</taxon>
        <taxon>eudicotyledons</taxon>
        <taxon>Gunneridae</taxon>
        <taxon>Pentapetalae</taxon>
        <taxon>asterids</taxon>
        <taxon>lamiids</taxon>
        <taxon>Boraginales</taxon>
        <taxon>Boraginaceae</taxon>
        <taxon>Boraginoideae</taxon>
        <taxon>Lithospermeae</taxon>
        <taxon>Lithospermum</taxon>
    </lineage>
</organism>
<gene>
    <name evidence="1" type="ORF">LIER_13620</name>
</gene>
<evidence type="ECO:0000313" key="2">
    <source>
        <dbReference type="Proteomes" id="UP001454036"/>
    </source>
</evidence>
<accession>A0AAV3Q0P7</accession>
<dbReference type="Proteomes" id="UP001454036">
    <property type="component" value="Unassembled WGS sequence"/>
</dbReference>
<reference evidence="1 2" key="1">
    <citation type="submission" date="2024-01" db="EMBL/GenBank/DDBJ databases">
        <title>The complete chloroplast genome sequence of Lithospermum erythrorhizon: insights into the phylogenetic relationship among Boraginaceae species and the maternal lineages of purple gromwells.</title>
        <authorList>
            <person name="Okada T."/>
            <person name="Watanabe K."/>
        </authorList>
    </citation>
    <scope>NUCLEOTIDE SEQUENCE [LARGE SCALE GENOMIC DNA]</scope>
</reference>
<comment type="caution">
    <text evidence="1">The sequence shown here is derived from an EMBL/GenBank/DDBJ whole genome shotgun (WGS) entry which is preliminary data.</text>
</comment>
<dbReference type="InterPro" id="IPR029033">
    <property type="entry name" value="His_PPase_superfam"/>
</dbReference>
<evidence type="ECO:0000313" key="1">
    <source>
        <dbReference type="EMBL" id="GAA0156033.1"/>
    </source>
</evidence>
<dbReference type="Gene3D" id="3.40.50.1240">
    <property type="entry name" value="Phosphoglycerate mutase-like"/>
    <property type="match status" value="1"/>
</dbReference>
<dbReference type="InterPro" id="IPR052765">
    <property type="entry name" value="PGM-Related"/>
</dbReference>
<proteinExistence type="predicted"/>
<dbReference type="PANTHER" id="PTHR46192">
    <property type="entry name" value="BROAD-RANGE ACID PHOSPHATASE DET1"/>
    <property type="match status" value="1"/>
</dbReference>